<comment type="caution">
    <text evidence="1">The sequence shown here is derived from an EMBL/GenBank/DDBJ whole genome shotgun (WGS) entry which is preliminary data.</text>
</comment>
<proteinExistence type="predicted"/>
<evidence type="ECO:0000313" key="2">
    <source>
        <dbReference type="Proteomes" id="UP000487117"/>
    </source>
</evidence>
<name>A0A7V8FDB9_STEMA</name>
<dbReference type="EMBL" id="WNDS01000006">
    <property type="protein sequence ID" value="KAF1012919.1"/>
    <property type="molecule type" value="Genomic_DNA"/>
</dbReference>
<accession>A0A7V8FDB9</accession>
<protein>
    <submittedName>
        <fullName evidence="1">Methyl-accepting chemotaxis protein III</fullName>
    </submittedName>
</protein>
<dbReference type="AlphaFoldDB" id="A0A7V8FDB9"/>
<dbReference type="Proteomes" id="UP000487117">
    <property type="component" value="Unassembled WGS sequence"/>
</dbReference>
<evidence type="ECO:0000313" key="1">
    <source>
        <dbReference type="EMBL" id="KAF1012919.1"/>
    </source>
</evidence>
<organism evidence="1 2">
    <name type="scientific">Stenotrophomonas maltophilia</name>
    <name type="common">Pseudomonas maltophilia</name>
    <name type="synonym">Xanthomonas maltophilia</name>
    <dbReference type="NCBI Taxonomy" id="40324"/>
    <lineage>
        <taxon>Bacteria</taxon>
        <taxon>Pseudomonadati</taxon>
        <taxon>Pseudomonadota</taxon>
        <taxon>Gammaproteobacteria</taxon>
        <taxon>Lysobacterales</taxon>
        <taxon>Lysobacteraceae</taxon>
        <taxon>Stenotrophomonas</taxon>
        <taxon>Stenotrophomonas maltophilia group</taxon>
    </lineage>
</organism>
<gene>
    <name evidence="1" type="primary">trg_3</name>
    <name evidence="1" type="ORF">GAK31_03746</name>
</gene>
<sequence length="39" mass="4138">MDQATQQNAVLVEEATAAACELQAHAGQLTDAVAVFQHR</sequence>
<reference evidence="2" key="1">
    <citation type="journal article" date="2020" name="MBio">
        <title>Horizontal gene transfer to a defensive symbiont with a reduced genome amongst a multipartite beetle microbiome.</title>
        <authorList>
            <person name="Waterworth S.C."/>
            <person name="Florez L.V."/>
            <person name="Rees E.R."/>
            <person name="Hertweck C."/>
            <person name="Kaltenpoth M."/>
            <person name="Kwan J.C."/>
        </authorList>
    </citation>
    <scope>NUCLEOTIDE SEQUENCE [LARGE SCALE GENOMIC DNA]</scope>
</reference>